<evidence type="ECO:0000256" key="1">
    <source>
        <dbReference type="ARBA" id="ARBA00038308"/>
    </source>
</evidence>
<dbReference type="Proteomes" id="UP000027987">
    <property type="component" value="Chromosome"/>
</dbReference>
<sequence length="187" mass="19851">MTANELIGYDELDAAAARLKLAEDASGLHGSLCGFLACGGRIGKQSLVEALHMDAEAATPSAGDQALLERLVKQTESELADPELGFEPLMPADDRPVAERADALVDWCRGFLGGFGLGGAETHAKLSDEAQEILKDLATIAASSFEFGDEAEDEDSLIEVHEFVRMGAMLLFAECSNRNGPSNDTVH</sequence>
<dbReference type="PANTHER" id="PTHR37528">
    <property type="entry name" value="UPF0149 PROTEIN YGFB"/>
    <property type="match status" value="1"/>
</dbReference>
<dbReference type="Gene3D" id="1.20.120.740">
    <property type="entry name" value="YgfB uncharacterised protein family UPF0149, PF03695"/>
    <property type="match status" value="1"/>
</dbReference>
<evidence type="ECO:0008006" key="4">
    <source>
        <dbReference type="Google" id="ProtNLM"/>
    </source>
</evidence>
<dbReference type="InterPro" id="IPR036255">
    <property type="entry name" value="YgfB-like_sf"/>
</dbReference>
<dbReference type="KEGG" id="dja:HY57_05765"/>
<name>A0A075K3P5_9GAMM</name>
<evidence type="ECO:0000313" key="3">
    <source>
        <dbReference type="Proteomes" id="UP000027987"/>
    </source>
</evidence>
<dbReference type="HOGENOM" id="CLU_085336_0_0_6"/>
<protein>
    <recommendedName>
        <fullName evidence="4">YecA family protein</fullName>
    </recommendedName>
</protein>
<dbReference type="RefSeq" id="WP_019463931.1">
    <property type="nucleotide sequence ID" value="NZ_ALOY01000094.1"/>
</dbReference>
<evidence type="ECO:0000313" key="2">
    <source>
        <dbReference type="EMBL" id="AIF46803.1"/>
    </source>
</evidence>
<reference evidence="2 3" key="1">
    <citation type="submission" date="2014-07" db="EMBL/GenBank/DDBJ databases">
        <title>Complete Genome Sequence of Dyella japonica Strain A8 Isolated from Malaysian Tropical Soil.</title>
        <authorList>
            <person name="Hui R.K.H."/>
            <person name="Chen J.-W."/>
            <person name="Chan K.-G."/>
            <person name="Leung F.C.C."/>
        </authorList>
    </citation>
    <scope>NUCLEOTIDE SEQUENCE [LARGE SCALE GENOMIC DNA]</scope>
    <source>
        <strain evidence="2 3">A8</strain>
    </source>
</reference>
<dbReference type="PANTHER" id="PTHR37528:SF1">
    <property type="entry name" value="UPF0149 PROTEIN YGFB"/>
    <property type="match status" value="1"/>
</dbReference>
<keyword evidence="3" id="KW-1185">Reference proteome</keyword>
<dbReference type="InterPro" id="IPR011978">
    <property type="entry name" value="YgfB-like"/>
</dbReference>
<comment type="similarity">
    <text evidence="1">Belongs to the UPF0149 family.</text>
</comment>
<dbReference type="GO" id="GO:0005829">
    <property type="term" value="C:cytosol"/>
    <property type="evidence" value="ECO:0007669"/>
    <property type="project" value="TreeGrafter"/>
</dbReference>
<gene>
    <name evidence="2" type="ORF">HY57_05765</name>
</gene>
<dbReference type="Pfam" id="PF03695">
    <property type="entry name" value="UPF0149"/>
    <property type="match status" value="1"/>
</dbReference>
<dbReference type="OrthoDB" id="9783391at2"/>
<dbReference type="AlphaFoldDB" id="A0A075K3P5"/>
<dbReference type="STRING" id="1217721.HY57_05765"/>
<proteinExistence type="inferred from homology"/>
<accession>A0A075K3P5</accession>
<dbReference type="PATRIC" id="fig|1217721.7.peg.1206"/>
<dbReference type="EMBL" id="CP008884">
    <property type="protein sequence ID" value="AIF46803.1"/>
    <property type="molecule type" value="Genomic_DNA"/>
</dbReference>
<dbReference type="SUPFAM" id="SSF101327">
    <property type="entry name" value="YgfB-like"/>
    <property type="match status" value="1"/>
</dbReference>
<organism evidence="2 3">
    <name type="scientific">Dyella japonica A8</name>
    <dbReference type="NCBI Taxonomy" id="1217721"/>
    <lineage>
        <taxon>Bacteria</taxon>
        <taxon>Pseudomonadati</taxon>
        <taxon>Pseudomonadota</taxon>
        <taxon>Gammaproteobacteria</taxon>
        <taxon>Lysobacterales</taxon>
        <taxon>Rhodanobacteraceae</taxon>
        <taxon>Dyella</taxon>
    </lineage>
</organism>